<keyword evidence="4" id="KW-0223">Dioxygenase</keyword>
<keyword evidence="5" id="KW-0560">Oxidoreductase</keyword>
<evidence type="ECO:0000256" key="6">
    <source>
        <dbReference type="ARBA" id="ARBA00023004"/>
    </source>
</evidence>
<evidence type="ECO:0000313" key="7">
    <source>
        <dbReference type="EMBL" id="KAE8157071.1"/>
    </source>
</evidence>
<accession>A0A5N6UFS1</accession>
<dbReference type="OrthoDB" id="445007at2759"/>
<comment type="cofactor">
    <cofactor evidence="1">
        <name>Fe cation</name>
        <dbReference type="ChEBI" id="CHEBI:24875"/>
    </cofactor>
</comment>
<comment type="subunit">
    <text evidence="3">Homodimer.</text>
</comment>
<name>A0A5N6UFS1_ASPTM</name>
<evidence type="ECO:0000256" key="2">
    <source>
        <dbReference type="ARBA" id="ARBA00005830"/>
    </source>
</evidence>
<sequence>MTVLQGSKPQIPRLSAHEISQAWPTVEEHGAVIVENFLSQSIVERLNGEVESIFQASLRAETQSKDLPKDFLPPTVKWTNNLAASSKTFRHDILNHDAVHEICRCAFKDTGDYWLITSTILNLGPNNVAQQLHRDYVLSHPLLRHLRPDAPTLAMNFLVALSPFTAENGATNVILGSHKWPEIGTPSSDQVVQAVMNPGDALIITALTVHGGAANVTAGNQRQFLTLGMGACQLTPHEAHMAIPRPIVESLTPLAQRMLGWRSPRIASTDRMGLLTVQESSLESYMGLKTNQPLEEV</sequence>
<proteinExistence type="inferred from homology"/>
<evidence type="ECO:0000313" key="8">
    <source>
        <dbReference type="Proteomes" id="UP000326950"/>
    </source>
</evidence>
<dbReference type="GO" id="GO:0051213">
    <property type="term" value="F:dioxygenase activity"/>
    <property type="evidence" value="ECO:0007669"/>
    <property type="project" value="UniProtKB-KW"/>
</dbReference>
<reference evidence="7 8" key="1">
    <citation type="submission" date="2019-04" db="EMBL/GenBank/DDBJ databases">
        <title>Friends and foes A comparative genomics study of 23 Aspergillus species from section Flavi.</title>
        <authorList>
            <consortium name="DOE Joint Genome Institute"/>
            <person name="Kjaerbolling I."/>
            <person name="Vesth T."/>
            <person name="Frisvad J.C."/>
            <person name="Nybo J.L."/>
            <person name="Theobald S."/>
            <person name="Kildgaard S."/>
            <person name="Isbrandt T."/>
            <person name="Kuo A."/>
            <person name="Sato A."/>
            <person name="Lyhne E.K."/>
            <person name="Kogle M.E."/>
            <person name="Wiebenga A."/>
            <person name="Kun R.S."/>
            <person name="Lubbers R.J."/>
            <person name="Makela M.R."/>
            <person name="Barry K."/>
            <person name="Chovatia M."/>
            <person name="Clum A."/>
            <person name="Daum C."/>
            <person name="Haridas S."/>
            <person name="He G."/>
            <person name="LaButti K."/>
            <person name="Lipzen A."/>
            <person name="Mondo S."/>
            <person name="Riley R."/>
            <person name="Salamov A."/>
            <person name="Simmons B.A."/>
            <person name="Magnuson J.K."/>
            <person name="Henrissat B."/>
            <person name="Mortensen U.H."/>
            <person name="Larsen T.O."/>
            <person name="Devries R.P."/>
            <person name="Grigoriev I.V."/>
            <person name="Machida M."/>
            <person name="Baker S.E."/>
            <person name="Andersen M.R."/>
        </authorList>
    </citation>
    <scope>NUCLEOTIDE SEQUENCE [LARGE SCALE GENOMIC DNA]</scope>
    <source>
        <strain evidence="7 8">CBS 117626</strain>
    </source>
</reference>
<dbReference type="Pfam" id="PF05721">
    <property type="entry name" value="PhyH"/>
    <property type="match status" value="1"/>
</dbReference>
<evidence type="ECO:0000256" key="4">
    <source>
        <dbReference type="ARBA" id="ARBA00022964"/>
    </source>
</evidence>
<evidence type="ECO:0008006" key="9">
    <source>
        <dbReference type="Google" id="ProtNLM"/>
    </source>
</evidence>
<dbReference type="PANTHER" id="PTHR20883:SF41">
    <property type="entry name" value="IRON_ALPHA-KETOGLUTARATE-DEPENDENT DIOXYGENASE ASQJ"/>
    <property type="match status" value="1"/>
</dbReference>
<dbReference type="SUPFAM" id="SSF51197">
    <property type="entry name" value="Clavaminate synthase-like"/>
    <property type="match status" value="1"/>
</dbReference>
<evidence type="ECO:0000256" key="3">
    <source>
        <dbReference type="ARBA" id="ARBA00011738"/>
    </source>
</evidence>
<dbReference type="Gene3D" id="2.60.120.620">
    <property type="entry name" value="q2cbj1_9rhob like domain"/>
    <property type="match status" value="1"/>
</dbReference>
<keyword evidence="8" id="KW-1185">Reference proteome</keyword>
<evidence type="ECO:0000256" key="5">
    <source>
        <dbReference type="ARBA" id="ARBA00023002"/>
    </source>
</evidence>
<keyword evidence="6" id="KW-0408">Iron</keyword>
<organism evidence="7 8">
    <name type="scientific">Aspergillus tamarii</name>
    <dbReference type="NCBI Taxonomy" id="41984"/>
    <lineage>
        <taxon>Eukaryota</taxon>
        <taxon>Fungi</taxon>
        <taxon>Dikarya</taxon>
        <taxon>Ascomycota</taxon>
        <taxon>Pezizomycotina</taxon>
        <taxon>Eurotiomycetes</taxon>
        <taxon>Eurotiomycetidae</taxon>
        <taxon>Eurotiales</taxon>
        <taxon>Aspergillaceae</taxon>
        <taxon>Aspergillus</taxon>
        <taxon>Aspergillus subgen. Circumdati</taxon>
    </lineage>
</organism>
<protein>
    <recommendedName>
        <fullName evidence="9">Phytanoyl-CoA dioxygenase</fullName>
    </recommendedName>
</protein>
<dbReference type="AlphaFoldDB" id="A0A5N6UFS1"/>
<dbReference type="PANTHER" id="PTHR20883">
    <property type="entry name" value="PHYTANOYL-COA DIOXYGENASE DOMAIN CONTAINING 1"/>
    <property type="match status" value="1"/>
</dbReference>
<comment type="similarity">
    <text evidence="2">Belongs to the PhyH family.</text>
</comment>
<dbReference type="Proteomes" id="UP000326950">
    <property type="component" value="Unassembled WGS sequence"/>
</dbReference>
<dbReference type="EMBL" id="ML738736">
    <property type="protein sequence ID" value="KAE8157071.1"/>
    <property type="molecule type" value="Genomic_DNA"/>
</dbReference>
<dbReference type="InterPro" id="IPR008775">
    <property type="entry name" value="Phytyl_CoA_dOase-like"/>
</dbReference>
<evidence type="ECO:0000256" key="1">
    <source>
        <dbReference type="ARBA" id="ARBA00001962"/>
    </source>
</evidence>
<gene>
    <name evidence="7" type="ORF">BDV40DRAFT_305497</name>
</gene>